<dbReference type="AlphaFoldDB" id="A0A1G1WEN4"/>
<evidence type="ECO:0000259" key="1">
    <source>
        <dbReference type="SMART" id="SM00842"/>
    </source>
</evidence>
<reference evidence="2 3" key="1">
    <citation type="journal article" date="2016" name="Nat. Commun.">
        <title>Thousands of microbial genomes shed light on interconnected biogeochemical processes in an aquifer system.</title>
        <authorList>
            <person name="Anantharaman K."/>
            <person name="Brown C.T."/>
            <person name="Hug L.A."/>
            <person name="Sharon I."/>
            <person name="Castelle C.J."/>
            <person name="Probst A.J."/>
            <person name="Thomas B.C."/>
            <person name="Singh A."/>
            <person name="Wilkins M.J."/>
            <person name="Karaoz U."/>
            <person name="Brodie E.L."/>
            <person name="Williams K.H."/>
            <person name="Hubbard S.S."/>
            <person name="Banfield J.F."/>
        </authorList>
    </citation>
    <scope>NUCLEOTIDE SEQUENCE [LARGE SCALE GENOMIC DNA]</scope>
</reference>
<dbReference type="GO" id="GO:0051301">
    <property type="term" value="P:cell division"/>
    <property type="evidence" value="ECO:0007669"/>
    <property type="project" value="InterPro"/>
</dbReference>
<gene>
    <name evidence="2" type="ORF">A2134_03050</name>
</gene>
<dbReference type="EMBL" id="MHCR01000002">
    <property type="protein sequence ID" value="OGY26091.1"/>
    <property type="molecule type" value="Genomic_DNA"/>
</dbReference>
<dbReference type="STRING" id="1802595.A2134_03050"/>
<sequence>MALPKFFSSKKTKENRFLTLEIGLEKVSLAVYKKDTSLERIGIGRKSFTNYQGLLDASLEAMDALSSIVEEIPKDTIVGISGQGLKTITTLAKYKRPKEDEPIHKKELEGVLDQVSTGLEEKNKKLFFTAISSAKIDGVKVTNPVNLKGSDAEISCFVAFQDETELSAVNQIANQMDLKINKILPTSFAVFQLITKSDKNVSDGLIIRLAEDSSEETFLTEGHINEVYNLDLGLRKIEFWKIAQEILLKEGRFSEGSPIWLYSEGEESPLEEIKEFFSEFPWREKFGFGQIPTINNLPLPHGVNQSDASLFALAREESDEANRV</sequence>
<organism evidence="2 3">
    <name type="scientific">Candidatus Woykebacteria bacterium RBG_16_39_9b</name>
    <dbReference type="NCBI Taxonomy" id="1802595"/>
    <lineage>
        <taxon>Bacteria</taxon>
        <taxon>Candidatus Woykeibacteriota</taxon>
    </lineage>
</organism>
<proteinExistence type="predicted"/>
<evidence type="ECO:0000313" key="3">
    <source>
        <dbReference type="Proteomes" id="UP000178162"/>
    </source>
</evidence>
<dbReference type="InterPro" id="IPR003494">
    <property type="entry name" value="SHS2_FtsA"/>
</dbReference>
<dbReference type="Proteomes" id="UP000178162">
    <property type="component" value="Unassembled WGS sequence"/>
</dbReference>
<evidence type="ECO:0000313" key="2">
    <source>
        <dbReference type="EMBL" id="OGY26091.1"/>
    </source>
</evidence>
<protein>
    <recommendedName>
        <fullName evidence="1">SHS2 domain-containing protein</fullName>
    </recommendedName>
</protein>
<accession>A0A1G1WEN4</accession>
<dbReference type="SMART" id="SM00842">
    <property type="entry name" value="FtsA"/>
    <property type="match status" value="1"/>
</dbReference>
<name>A0A1G1WEN4_9BACT</name>
<comment type="caution">
    <text evidence="2">The sequence shown here is derived from an EMBL/GenBank/DDBJ whole genome shotgun (WGS) entry which is preliminary data.</text>
</comment>
<feature type="domain" description="SHS2" evidence="1">
    <location>
        <begin position="17"/>
        <end position="194"/>
    </location>
</feature>